<dbReference type="CDD" id="cd05250">
    <property type="entry name" value="CC3_like_SDR_a"/>
    <property type="match status" value="1"/>
</dbReference>
<dbReference type="Pfam" id="PF13460">
    <property type="entry name" value="NAD_binding_10"/>
    <property type="match status" value="1"/>
</dbReference>
<reference evidence="2 3" key="1">
    <citation type="submission" date="2019-05" db="EMBL/GenBank/DDBJ databases">
        <authorList>
            <person name="Qu J.-H."/>
        </authorList>
    </citation>
    <scope>NUCLEOTIDE SEQUENCE [LARGE SCALE GENOMIC DNA]</scope>
    <source>
        <strain evidence="2 3">Z12</strain>
    </source>
</reference>
<feature type="domain" description="NAD(P)-binding" evidence="1">
    <location>
        <begin position="13"/>
        <end position="151"/>
    </location>
</feature>
<protein>
    <submittedName>
        <fullName evidence="2">Oxidoreductase</fullName>
    </submittedName>
</protein>
<dbReference type="Gene3D" id="3.40.50.720">
    <property type="entry name" value="NAD(P)-binding Rossmann-like Domain"/>
    <property type="match status" value="1"/>
</dbReference>
<dbReference type="SUPFAM" id="SSF51735">
    <property type="entry name" value="NAD(P)-binding Rossmann-fold domains"/>
    <property type="match status" value="1"/>
</dbReference>
<keyword evidence="3" id="KW-1185">Reference proteome</keyword>
<evidence type="ECO:0000313" key="3">
    <source>
        <dbReference type="Proteomes" id="UP000309788"/>
    </source>
</evidence>
<dbReference type="PANTHER" id="PTHR14097">
    <property type="entry name" value="OXIDOREDUCTASE HTATIP2"/>
    <property type="match status" value="1"/>
</dbReference>
<dbReference type="InterPro" id="IPR036291">
    <property type="entry name" value="NAD(P)-bd_dom_sf"/>
</dbReference>
<dbReference type="InterPro" id="IPR016040">
    <property type="entry name" value="NAD(P)-bd_dom"/>
</dbReference>
<evidence type="ECO:0000259" key="1">
    <source>
        <dbReference type="Pfam" id="PF13460"/>
    </source>
</evidence>
<name>A0A5R9KJV9_9BACT</name>
<dbReference type="RefSeq" id="WP_138280194.1">
    <property type="nucleotide sequence ID" value="NZ_BMGE01000001.1"/>
</dbReference>
<gene>
    <name evidence="2" type="ORF">FEM55_05040</name>
</gene>
<dbReference type="Proteomes" id="UP000309788">
    <property type="component" value="Unassembled WGS sequence"/>
</dbReference>
<dbReference type="AlphaFoldDB" id="A0A5R9KJV9"/>
<proteinExistence type="predicted"/>
<dbReference type="EMBL" id="VCEI01000011">
    <property type="protein sequence ID" value="TLU96501.1"/>
    <property type="molecule type" value="Genomic_DNA"/>
</dbReference>
<accession>A0A5R9KJV9</accession>
<dbReference type="PANTHER" id="PTHR14097:SF7">
    <property type="entry name" value="OXIDOREDUCTASE HTATIP2"/>
    <property type="match status" value="1"/>
</dbReference>
<comment type="caution">
    <text evidence="2">The sequence shown here is derived from an EMBL/GenBank/DDBJ whole genome shotgun (WGS) entry which is preliminary data.</text>
</comment>
<dbReference type="OrthoDB" id="9798632at2"/>
<evidence type="ECO:0000313" key="2">
    <source>
        <dbReference type="EMBL" id="TLU96501.1"/>
    </source>
</evidence>
<sequence length="219" mass="24444">MPEEISRTALLAGATGLVGKQVLWNLLESPNFSEVKVLTRSPLDLKHPRLTKIITDFDNLDRTLIRADDIFCCLGTTIKKAGSQEAFKKVDLDYPVRIAEFAKINGAEKYLIVTAMGADTKSVFFYNRIKGEVQERLYAMKFDALHILQPSLLLGNRAESRMGEKIGEVFSKLFAPFMNGSLKKYKAIESSKVARAMVSLAMKPEKGIFIHDSAALQKL</sequence>
<organism evidence="2 3">
    <name type="scientific">Dyadobacter sediminis</name>
    <dbReference type="NCBI Taxonomy" id="1493691"/>
    <lineage>
        <taxon>Bacteria</taxon>
        <taxon>Pseudomonadati</taxon>
        <taxon>Bacteroidota</taxon>
        <taxon>Cytophagia</taxon>
        <taxon>Cytophagales</taxon>
        <taxon>Spirosomataceae</taxon>
        <taxon>Dyadobacter</taxon>
    </lineage>
</organism>